<accession>A0A517LLI4</accession>
<dbReference type="AlphaFoldDB" id="A0A517LLI4"/>
<dbReference type="PANTHER" id="PTHR33365:SF13">
    <property type="entry name" value="TAT PATHWAY SIGNAL SEQUENCE"/>
    <property type="match status" value="1"/>
</dbReference>
<reference evidence="3 4" key="1">
    <citation type="submission" date="2019-07" db="EMBL/GenBank/DDBJ databases">
        <title>Finished genome of Venturia effusa.</title>
        <authorList>
            <person name="Young C.A."/>
            <person name="Cox M.P."/>
            <person name="Ganley A.R.D."/>
            <person name="David W.J."/>
        </authorList>
    </citation>
    <scope>NUCLEOTIDE SEQUENCE [LARGE SCALE GENOMIC DNA]</scope>
    <source>
        <strain evidence="4">albino</strain>
    </source>
</reference>
<protein>
    <submittedName>
        <fullName evidence="3">Uncharacterized protein</fullName>
    </submittedName>
</protein>
<sequence>MLSGDAVEGRAFMSYRHQLYRIDLSRKISATSKRLTPGFMATAHMDAANSSVLQMDSHSFEEERLLNSNDEQLDQPRKLSKPMIFLLVANVTLLFASAISFSFLAKGIMKLKEPSPECFDENLLEPPIIWQQTTFNTSVDIAKGFATDWFDPTSPEVSADWFSKLNVGHISISDEEAIHLPKETAHDEHGYIGVLEVFHQLHCLTQAMRIDDRKFQNRIRQRFYNLNTTHHQKESAHLTASHDKHCFNYLWQTLMCHVDVSVMSLEWNEGLEDYIADFAVVRQCRNFEVVKAWAKEREV</sequence>
<evidence type="ECO:0000313" key="4">
    <source>
        <dbReference type="Proteomes" id="UP000316270"/>
    </source>
</evidence>
<evidence type="ECO:0000256" key="2">
    <source>
        <dbReference type="SAM" id="Phobius"/>
    </source>
</evidence>
<feature type="transmembrane region" description="Helical" evidence="2">
    <location>
        <begin position="83"/>
        <end position="105"/>
    </location>
</feature>
<evidence type="ECO:0000256" key="1">
    <source>
        <dbReference type="ARBA" id="ARBA00035112"/>
    </source>
</evidence>
<dbReference type="InterPro" id="IPR021765">
    <property type="entry name" value="UstYa-like"/>
</dbReference>
<comment type="similarity">
    <text evidence="1">Belongs to the ustYa family.</text>
</comment>
<dbReference type="OrthoDB" id="3637778at2759"/>
<keyword evidence="4" id="KW-1185">Reference proteome</keyword>
<dbReference type="GO" id="GO:0043386">
    <property type="term" value="P:mycotoxin biosynthetic process"/>
    <property type="evidence" value="ECO:0007669"/>
    <property type="project" value="InterPro"/>
</dbReference>
<proteinExistence type="inferred from homology"/>
<name>A0A517LLI4_9PEZI</name>
<organism evidence="3 4">
    <name type="scientific">Venturia effusa</name>
    <dbReference type="NCBI Taxonomy" id="50376"/>
    <lineage>
        <taxon>Eukaryota</taxon>
        <taxon>Fungi</taxon>
        <taxon>Dikarya</taxon>
        <taxon>Ascomycota</taxon>
        <taxon>Pezizomycotina</taxon>
        <taxon>Dothideomycetes</taxon>
        <taxon>Pleosporomycetidae</taxon>
        <taxon>Venturiales</taxon>
        <taxon>Venturiaceae</taxon>
        <taxon>Venturia</taxon>
    </lineage>
</organism>
<dbReference type="EMBL" id="CP042199">
    <property type="protein sequence ID" value="QDS76510.1"/>
    <property type="molecule type" value="Genomic_DNA"/>
</dbReference>
<gene>
    <name evidence="3" type="ORF">FKW77_005690</name>
</gene>
<dbReference type="Pfam" id="PF11807">
    <property type="entry name" value="UstYa"/>
    <property type="match status" value="1"/>
</dbReference>
<evidence type="ECO:0000313" key="3">
    <source>
        <dbReference type="EMBL" id="QDS76510.1"/>
    </source>
</evidence>
<dbReference type="Proteomes" id="UP000316270">
    <property type="component" value="Chromosome 15"/>
</dbReference>
<keyword evidence="2" id="KW-0472">Membrane</keyword>
<dbReference type="PANTHER" id="PTHR33365">
    <property type="entry name" value="YALI0B05434P"/>
    <property type="match status" value="1"/>
</dbReference>
<dbReference type="STRING" id="50376.A0A517LLI4"/>
<keyword evidence="2" id="KW-1133">Transmembrane helix</keyword>
<keyword evidence="2" id="KW-0812">Transmembrane</keyword>